<keyword evidence="2" id="KW-1185">Reference proteome</keyword>
<evidence type="ECO:0000313" key="1">
    <source>
        <dbReference type="EMBL" id="RQP25039.1"/>
    </source>
</evidence>
<dbReference type="OrthoDB" id="3625314at2"/>
<dbReference type="Proteomes" id="UP000267464">
    <property type="component" value="Unassembled WGS sequence"/>
</dbReference>
<dbReference type="EMBL" id="QUSW01000002">
    <property type="protein sequence ID" value="RQP25039.1"/>
    <property type="molecule type" value="Genomic_DNA"/>
</dbReference>
<sequence length="139" mass="14841">MSIDPDALASLASQYTQHMTSIRARRVQRLVKREFGGADHVLIVQVGSGASAVLGLSANGAAICTTDGTGKHAAVFKWLHEADTAIETRFDLLKDSLPPLSTAFVPLADLRAQVCLQTPPESFAQEASPWLAKVRDSLA</sequence>
<organism evidence="1 2">
    <name type="scientific">Piscinibacter terrae</name>
    <dbReference type="NCBI Taxonomy" id="2496871"/>
    <lineage>
        <taxon>Bacteria</taxon>
        <taxon>Pseudomonadati</taxon>
        <taxon>Pseudomonadota</taxon>
        <taxon>Betaproteobacteria</taxon>
        <taxon>Burkholderiales</taxon>
        <taxon>Sphaerotilaceae</taxon>
        <taxon>Piscinibacter</taxon>
    </lineage>
</organism>
<reference evidence="1 2" key="2">
    <citation type="submission" date="2018-12" db="EMBL/GenBank/DDBJ databases">
        <title>Rhizobacter gummiphilus sp. nov., a rubber-degrading bacterium isolated from the soil of a botanical garden in Japan.</title>
        <authorList>
            <person name="Shunsuke S.S."/>
        </authorList>
    </citation>
    <scope>NUCLEOTIDE SEQUENCE [LARGE SCALE GENOMIC DNA]</scope>
    <source>
        <strain evidence="1 2">S-16</strain>
    </source>
</reference>
<comment type="caution">
    <text evidence="1">The sequence shown here is derived from an EMBL/GenBank/DDBJ whole genome shotgun (WGS) entry which is preliminary data.</text>
</comment>
<dbReference type="AlphaFoldDB" id="A0A3N7JW17"/>
<gene>
    <name evidence="1" type="ORF">DZC73_09295</name>
</gene>
<dbReference type="RefSeq" id="WP_124539946.1">
    <property type="nucleotide sequence ID" value="NZ_QUSW01000002.1"/>
</dbReference>
<name>A0A3N7JW17_9BURK</name>
<proteinExistence type="predicted"/>
<protein>
    <submittedName>
        <fullName evidence="1">Uncharacterized protein</fullName>
    </submittedName>
</protein>
<reference evidence="1 2" key="1">
    <citation type="submission" date="2018-08" db="EMBL/GenBank/DDBJ databases">
        <authorList>
            <person name="Khan S.A."/>
            <person name="Jeon C.O."/>
            <person name="Chun B.H."/>
            <person name="Jeong S.E."/>
        </authorList>
    </citation>
    <scope>NUCLEOTIDE SEQUENCE [LARGE SCALE GENOMIC DNA]</scope>
    <source>
        <strain evidence="1 2">S-16</strain>
    </source>
</reference>
<evidence type="ECO:0000313" key="2">
    <source>
        <dbReference type="Proteomes" id="UP000267464"/>
    </source>
</evidence>
<accession>A0A3N7JW17</accession>